<dbReference type="InParanoid" id="A0A7R8YTS4"/>
<protein>
    <submittedName>
        <fullName evidence="2">Uncharacterized protein</fullName>
    </submittedName>
</protein>
<dbReference type="Proteomes" id="UP000594454">
    <property type="component" value="Chromosome 3"/>
</dbReference>
<feature type="region of interest" description="Disordered" evidence="1">
    <location>
        <begin position="1"/>
        <end position="112"/>
    </location>
</feature>
<keyword evidence="3" id="KW-1185">Reference proteome</keyword>
<name>A0A7R8YTS4_HERIL</name>
<gene>
    <name evidence="2" type="ORF">HERILL_LOCUS8192</name>
</gene>
<evidence type="ECO:0000313" key="3">
    <source>
        <dbReference type="Proteomes" id="UP000594454"/>
    </source>
</evidence>
<evidence type="ECO:0000313" key="2">
    <source>
        <dbReference type="EMBL" id="CAD7085342.1"/>
    </source>
</evidence>
<reference evidence="2 3" key="1">
    <citation type="submission" date="2020-11" db="EMBL/GenBank/DDBJ databases">
        <authorList>
            <person name="Wallbank WR R."/>
            <person name="Pardo Diaz C."/>
            <person name="Kozak K."/>
            <person name="Martin S."/>
            <person name="Jiggins C."/>
            <person name="Moest M."/>
            <person name="Warren A I."/>
            <person name="Generalovic N T."/>
            <person name="Byers J.R.P. K."/>
            <person name="Montejo-Kovacevich G."/>
            <person name="Yen C E."/>
        </authorList>
    </citation>
    <scope>NUCLEOTIDE SEQUENCE [LARGE SCALE GENOMIC DNA]</scope>
</reference>
<organism evidence="2 3">
    <name type="scientific">Hermetia illucens</name>
    <name type="common">Black soldier fly</name>
    <dbReference type="NCBI Taxonomy" id="343691"/>
    <lineage>
        <taxon>Eukaryota</taxon>
        <taxon>Metazoa</taxon>
        <taxon>Ecdysozoa</taxon>
        <taxon>Arthropoda</taxon>
        <taxon>Hexapoda</taxon>
        <taxon>Insecta</taxon>
        <taxon>Pterygota</taxon>
        <taxon>Neoptera</taxon>
        <taxon>Endopterygota</taxon>
        <taxon>Diptera</taxon>
        <taxon>Brachycera</taxon>
        <taxon>Stratiomyomorpha</taxon>
        <taxon>Stratiomyidae</taxon>
        <taxon>Hermetiinae</taxon>
        <taxon>Hermetia</taxon>
    </lineage>
</organism>
<dbReference type="AlphaFoldDB" id="A0A7R8YTS4"/>
<feature type="compositionally biased region" description="Basic and acidic residues" evidence="1">
    <location>
        <begin position="39"/>
        <end position="49"/>
    </location>
</feature>
<sequence length="112" mass="12151">MVRTIRVLYNGAKEEKNASKKSSVTQATQVTPPQNPKGGKLEKRSRECANDSFGSSQDAKRQKGLSPAKGKGNKVTNIMETAAQAPIDPREAKHQKGTKEAWTKVGGRKNTT</sequence>
<accession>A0A7R8YTS4</accession>
<dbReference type="EMBL" id="LR899011">
    <property type="protein sequence ID" value="CAD7085342.1"/>
    <property type="molecule type" value="Genomic_DNA"/>
</dbReference>
<evidence type="ECO:0000256" key="1">
    <source>
        <dbReference type="SAM" id="MobiDB-lite"/>
    </source>
</evidence>
<feature type="compositionally biased region" description="Basic and acidic residues" evidence="1">
    <location>
        <begin position="88"/>
        <end position="102"/>
    </location>
</feature>
<proteinExistence type="predicted"/>